<dbReference type="GO" id="GO:0005737">
    <property type="term" value="C:cytoplasm"/>
    <property type="evidence" value="ECO:0007669"/>
    <property type="project" value="UniProtKB-SubCell"/>
</dbReference>
<dbReference type="FunFam" id="3.20.20.80:FF:000242">
    <property type="entry name" value="Glycogen debranching enzyme Gdb1, putative"/>
    <property type="match status" value="1"/>
</dbReference>
<evidence type="ECO:0000259" key="20">
    <source>
        <dbReference type="Pfam" id="PF14701"/>
    </source>
</evidence>
<dbReference type="InterPro" id="IPR029436">
    <property type="entry name" value="AGL_euk_N"/>
</dbReference>
<comment type="similarity">
    <text evidence="15">Belongs to the glycogen debranching enzyme family.</text>
</comment>
<dbReference type="PANTHER" id="PTHR10569">
    <property type="entry name" value="GLYCOGEN DEBRANCHING ENZYME"/>
    <property type="match status" value="1"/>
</dbReference>
<evidence type="ECO:0000256" key="5">
    <source>
        <dbReference type="ARBA" id="ARBA00012560"/>
    </source>
</evidence>
<dbReference type="SUPFAM" id="SSF48208">
    <property type="entry name" value="Six-hairpin glycosidases"/>
    <property type="match status" value="1"/>
</dbReference>
<evidence type="ECO:0000259" key="18">
    <source>
        <dbReference type="Pfam" id="PF06202"/>
    </source>
</evidence>
<dbReference type="InterPro" id="IPR006421">
    <property type="entry name" value="Glycogen_debranch_met"/>
</dbReference>
<dbReference type="Pfam" id="PF14702">
    <property type="entry name" value="hGDE_central"/>
    <property type="match status" value="1"/>
</dbReference>
<dbReference type="Gene3D" id="3.20.20.80">
    <property type="entry name" value="Glycosidases"/>
    <property type="match status" value="2"/>
</dbReference>
<keyword evidence="23" id="KW-1185">Reference proteome</keyword>
<keyword evidence="9" id="KW-0328">Glycosyltransferase</keyword>
<dbReference type="EC" id="2.4.1.25" evidence="5"/>
<keyword evidence="8" id="KW-0963">Cytoplasm</keyword>
<dbReference type="Pfam" id="PF14699">
    <property type="entry name" value="hGDE_N"/>
    <property type="match status" value="1"/>
</dbReference>
<dbReference type="GO" id="GO:0005978">
    <property type="term" value="P:glycogen biosynthetic process"/>
    <property type="evidence" value="ECO:0007669"/>
    <property type="project" value="UniProtKB-KW"/>
</dbReference>
<evidence type="ECO:0000259" key="21">
    <source>
        <dbReference type="Pfam" id="PF14702"/>
    </source>
</evidence>
<feature type="region of interest" description="Disordered" evidence="17">
    <location>
        <begin position="107"/>
        <end position="129"/>
    </location>
</feature>
<dbReference type="FunFam" id="1.50.10.10:FF:000039">
    <property type="entry name" value="Glycogen debranching enzyme Gdb1, putative"/>
    <property type="match status" value="1"/>
</dbReference>
<evidence type="ECO:0000256" key="3">
    <source>
        <dbReference type="ARBA" id="ARBA00003530"/>
    </source>
</evidence>
<comment type="catalytic activity">
    <reaction evidence="2">
        <text>Hydrolysis of (1-&gt;6)-alpha-D-glucosidic branch linkages in glycogen phosphorylase limit dextrin.</text>
        <dbReference type="EC" id="3.2.1.33"/>
    </reaction>
</comment>
<sequence length="1527" mass="171751">MHVLVLADNGEPSPRSKDKVIQLPPPTKVYRLRFLISSISAIANQGSLWLNLPPSADVAFDRHKFYQYPVQARFHEESFIDVDIHTAGTFAFYWTFKPINNKDGSLFDIDEDDQDGTATGRDNPVSSQTRESLRATAKHYFVVQASLELGHSRLPFAALNIESVVSKWMGPLNTWPVKLDNIAQKGYNMIHFTPLQERGSSNSPYSIFDFLQFDSKLFPNGEADIADLVHSMEHEHQLLALTDVVFNHAAHNATWLTEHPEAGYSVHTAPHLTSALALDTALLKFSNKLKSAGLPTELRSTGDLDRIIDAIKVYVIGGNLKLWEFYVLDVDSILEQLLKAWENCSANRGPPLADIPSSLPELAALIRDQAGVNFKQLSTRFAKSLDNGKATDILAQYLETHGSSSGIRELIVNLLDEINLPLYREYDSDLTIIIDQLYNRIKYTRLDEHGPRLGPITPESPLIETYFSRIRTPDGSEIALANNGWIWNGNPLVDFAGPQSKAYLCREVIIWGDCVKLRYGESADDSPFLWDLMKRYVQLCARYFHGLRIDNCHSTPLHVGEYLLDQARLVRPNLFVVAELFTGSEEMDKIFVERLGIASLIREAMQAWSVEELSRLVHRHGGRPIGSFSKRSLSYINPFGEDDDDNEKYASLVHHIVPLPIGAMFMDCTHDNETPAQKRTVEDTLPNAALVAMCASSIGSVMGYDECYPRLLDIVQESRQYSFQTEPDRGGIGHVKAQLAQVHRELALSNAEEMHVHHEGQYITIHRLDPRSGNGYFLIARTKFQQENNQGLNTIYLHGQLAETKLSVHLSVIDSDTHELSSKDDDKGIIKGIATKIVSLQPADILYKDAENMTEITLPDNFPQGSIILLKTRIKAVNHKLDKFVRSEALNSVKSLSLVDLNVVLYRCNAEERDVSAGADGTYGVPNYGQLTYAGLQGWISAMCDMVKSNDLGHPIAAHLRQGTWALDYVVNRLNKYITSGHKNIQSLVEWLKSRFEAIRPLPDFLRPRYFAMIIYTAYAACQWRALSLMSSTVRHGTLFLQQLAMTSIQMIGLVNSASILPFDQVGVMAAGLPHFSTQYMRCWGRDVFISLRGLCLVTGRYDEALSHILAFARTLKHGLIPNLLDSGRNPRYNARDATWLFLQACQDYYTMAPNGKTLLEKKVPRRFPLDDTYIPVDDDRAFSYETSIHDIIYEILSRHAKGIHFREANAGPALDSQMKPEGFNIDIEVDWADTGLIFGGSQFNCGTWMDKMGESERAGNKGVPGTPRDGAAIEISGLLKSTLRWVNQLRSRGEFNYDAVTTGEGKAKTLEQWEDMVQASFEKSYYIPLDAAADGDYDVDAKIVNRRGIYKDLYRSGKPYEDYQLRPNFALAMTVAPELFVVEHARQALVLADAVIRGPVGMRTLDPSDLNYRPDYINGVDNDDFATSKGRNYHQGPEWIWCTGYFLRSVLHFGRVGADEKHSVALLQQITRRVKDHRKWILNSPWAGLTELTNKDGALCFDSSPTQCWSTATLLDVYQDVVNRNV</sequence>
<accession>A0A1E3PGB2</accession>
<organism evidence="22 23">
    <name type="scientific">Nadsonia fulvescens var. elongata DSM 6958</name>
    <dbReference type="NCBI Taxonomy" id="857566"/>
    <lineage>
        <taxon>Eukaryota</taxon>
        <taxon>Fungi</taxon>
        <taxon>Dikarya</taxon>
        <taxon>Ascomycota</taxon>
        <taxon>Saccharomycotina</taxon>
        <taxon>Dipodascomycetes</taxon>
        <taxon>Dipodascales</taxon>
        <taxon>Dipodascales incertae sedis</taxon>
        <taxon>Nadsonia</taxon>
    </lineage>
</organism>
<dbReference type="EMBL" id="KV454412">
    <property type="protein sequence ID" value="ODQ64254.1"/>
    <property type="molecule type" value="Genomic_DNA"/>
</dbReference>
<evidence type="ECO:0000256" key="12">
    <source>
        <dbReference type="ARBA" id="ARBA00023056"/>
    </source>
</evidence>
<evidence type="ECO:0000256" key="4">
    <source>
        <dbReference type="ARBA" id="ARBA00004496"/>
    </source>
</evidence>
<evidence type="ECO:0000256" key="9">
    <source>
        <dbReference type="ARBA" id="ARBA00022676"/>
    </source>
</evidence>
<dbReference type="Gene3D" id="1.50.10.10">
    <property type="match status" value="1"/>
</dbReference>
<dbReference type="PANTHER" id="PTHR10569:SF2">
    <property type="entry name" value="GLYCOGEN DEBRANCHING ENZYME"/>
    <property type="match status" value="1"/>
</dbReference>
<dbReference type="NCBIfam" id="TIGR01531">
    <property type="entry name" value="glyc_debranch"/>
    <property type="match status" value="1"/>
</dbReference>
<dbReference type="Pfam" id="PF06202">
    <property type="entry name" value="GDE_C"/>
    <property type="match status" value="1"/>
</dbReference>
<evidence type="ECO:0000256" key="8">
    <source>
        <dbReference type="ARBA" id="ARBA00022490"/>
    </source>
</evidence>
<protein>
    <recommendedName>
        <fullName evidence="7">Glycogen debranching enzyme</fullName>
        <ecNumber evidence="5">2.4.1.25</ecNumber>
        <ecNumber evidence="6">3.2.1.33</ecNumber>
    </recommendedName>
    <alternativeName>
        <fullName evidence="16">Glycogen debrancher</fullName>
    </alternativeName>
</protein>
<evidence type="ECO:0000313" key="22">
    <source>
        <dbReference type="EMBL" id="ODQ64254.1"/>
    </source>
</evidence>
<feature type="domain" description="Glycogen debranching enzyme central" evidence="21">
    <location>
        <begin position="731"/>
        <end position="974"/>
    </location>
</feature>
<comment type="subcellular location">
    <subcellularLocation>
        <location evidence="4">Cytoplasm</location>
    </subcellularLocation>
</comment>
<name>A0A1E3PGB2_9ASCO</name>
<dbReference type="InterPro" id="IPR032792">
    <property type="entry name" value="AGL_glucanoTrfase"/>
</dbReference>
<proteinExistence type="inferred from homology"/>
<evidence type="ECO:0000256" key="14">
    <source>
        <dbReference type="ARBA" id="ARBA00023295"/>
    </source>
</evidence>
<dbReference type="GO" id="GO:0004135">
    <property type="term" value="F:amylo-alpha-1,6-glucosidase activity"/>
    <property type="evidence" value="ECO:0007669"/>
    <property type="project" value="UniProtKB-EC"/>
</dbReference>
<evidence type="ECO:0000256" key="13">
    <source>
        <dbReference type="ARBA" id="ARBA00023268"/>
    </source>
</evidence>
<comment type="function">
    <text evidence="3">Multifunctional enzyme acting as 1,4-alpha-D-glucan:1,4-alpha-D-glucan 4-alpha-D-glycosyltransferase and amylo-1,6-glucosidase in glycogen degradation.</text>
</comment>
<evidence type="ECO:0000256" key="6">
    <source>
        <dbReference type="ARBA" id="ARBA00012778"/>
    </source>
</evidence>
<dbReference type="InterPro" id="IPR032790">
    <property type="entry name" value="GDE_C"/>
</dbReference>
<keyword evidence="12" id="KW-0320">Glycogen biosynthesis</keyword>
<dbReference type="Proteomes" id="UP000095009">
    <property type="component" value="Unassembled WGS sequence"/>
</dbReference>
<reference evidence="22 23" key="1">
    <citation type="journal article" date="2016" name="Proc. Natl. Acad. Sci. U.S.A.">
        <title>Comparative genomics of biotechnologically important yeasts.</title>
        <authorList>
            <person name="Riley R."/>
            <person name="Haridas S."/>
            <person name="Wolfe K.H."/>
            <person name="Lopes M.R."/>
            <person name="Hittinger C.T."/>
            <person name="Goeker M."/>
            <person name="Salamov A.A."/>
            <person name="Wisecaver J.H."/>
            <person name="Long T.M."/>
            <person name="Calvey C.H."/>
            <person name="Aerts A.L."/>
            <person name="Barry K.W."/>
            <person name="Choi C."/>
            <person name="Clum A."/>
            <person name="Coughlan A.Y."/>
            <person name="Deshpande S."/>
            <person name="Douglass A.P."/>
            <person name="Hanson S.J."/>
            <person name="Klenk H.-P."/>
            <person name="LaButti K.M."/>
            <person name="Lapidus A."/>
            <person name="Lindquist E.A."/>
            <person name="Lipzen A.M."/>
            <person name="Meier-Kolthoff J.P."/>
            <person name="Ohm R.A."/>
            <person name="Otillar R.P."/>
            <person name="Pangilinan J.L."/>
            <person name="Peng Y."/>
            <person name="Rokas A."/>
            <person name="Rosa C.A."/>
            <person name="Scheuner C."/>
            <person name="Sibirny A.A."/>
            <person name="Slot J.C."/>
            <person name="Stielow J.B."/>
            <person name="Sun H."/>
            <person name="Kurtzman C.P."/>
            <person name="Blackwell M."/>
            <person name="Grigoriev I.V."/>
            <person name="Jeffries T.W."/>
        </authorList>
    </citation>
    <scope>NUCLEOTIDE SEQUENCE [LARGE SCALE GENOMIC DNA]</scope>
    <source>
        <strain evidence="22 23">DSM 6958</strain>
    </source>
</reference>
<evidence type="ECO:0000256" key="11">
    <source>
        <dbReference type="ARBA" id="ARBA00022801"/>
    </source>
</evidence>
<evidence type="ECO:0000259" key="19">
    <source>
        <dbReference type="Pfam" id="PF14699"/>
    </source>
</evidence>
<keyword evidence="10" id="KW-0808">Transferase</keyword>
<gene>
    <name evidence="22" type="ORF">NADFUDRAFT_83799</name>
</gene>
<evidence type="ECO:0000256" key="2">
    <source>
        <dbReference type="ARBA" id="ARBA00000927"/>
    </source>
</evidence>
<keyword evidence="11" id="KW-0378">Hydrolase</keyword>
<feature type="domain" description="Eukaryotic glycogen debranching enzyme N-terminal" evidence="19">
    <location>
        <begin position="32"/>
        <end position="149"/>
    </location>
</feature>
<dbReference type="CDD" id="cd11327">
    <property type="entry name" value="AmyAc_Glg_debranch_2"/>
    <property type="match status" value="1"/>
</dbReference>
<dbReference type="STRING" id="857566.A0A1E3PGB2"/>
<dbReference type="InterPro" id="IPR012341">
    <property type="entry name" value="6hp_glycosidase-like_sf"/>
</dbReference>
<dbReference type="InterPro" id="IPR032788">
    <property type="entry name" value="AGL_central"/>
</dbReference>
<evidence type="ECO:0000256" key="10">
    <source>
        <dbReference type="ARBA" id="ARBA00022679"/>
    </source>
</evidence>
<evidence type="ECO:0000313" key="23">
    <source>
        <dbReference type="Proteomes" id="UP000095009"/>
    </source>
</evidence>
<keyword evidence="14" id="KW-0326">Glycosidase</keyword>
<evidence type="ECO:0000256" key="1">
    <source>
        <dbReference type="ARBA" id="ARBA00000439"/>
    </source>
</evidence>
<keyword evidence="13" id="KW-0511">Multifunctional enzyme</keyword>
<dbReference type="SUPFAM" id="SSF51445">
    <property type="entry name" value="(Trans)glycosidases"/>
    <property type="match status" value="1"/>
</dbReference>
<evidence type="ECO:0000256" key="15">
    <source>
        <dbReference type="ARBA" id="ARBA00025780"/>
    </source>
</evidence>
<dbReference type="GO" id="GO:0004134">
    <property type="term" value="F:4-alpha-glucanotransferase activity"/>
    <property type="evidence" value="ECO:0007669"/>
    <property type="project" value="UniProtKB-EC"/>
</dbReference>
<dbReference type="Pfam" id="PF14701">
    <property type="entry name" value="hDGE_amylase"/>
    <property type="match status" value="1"/>
</dbReference>
<evidence type="ECO:0000256" key="16">
    <source>
        <dbReference type="ARBA" id="ARBA00031477"/>
    </source>
</evidence>
<feature type="domain" description="Glycogen debranching enzyme C-terminal" evidence="18">
    <location>
        <begin position="1065"/>
        <end position="1516"/>
    </location>
</feature>
<dbReference type="InterPro" id="IPR008928">
    <property type="entry name" value="6-hairpin_glycosidase_sf"/>
</dbReference>
<evidence type="ECO:0000256" key="7">
    <source>
        <dbReference type="ARBA" id="ARBA00020723"/>
    </source>
</evidence>
<dbReference type="InterPro" id="IPR010401">
    <property type="entry name" value="AGL/Gdb1"/>
</dbReference>
<feature type="domain" description="Glycogen debranching enzyme glucanotransferase" evidence="20">
    <location>
        <begin position="153"/>
        <end position="575"/>
    </location>
</feature>
<dbReference type="OrthoDB" id="10248904at2759"/>
<evidence type="ECO:0000256" key="17">
    <source>
        <dbReference type="SAM" id="MobiDB-lite"/>
    </source>
</evidence>
<dbReference type="EC" id="3.2.1.33" evidence="6"/>
<dbReference type="InterPro" id="IPR017853">
    <property type="entry name" value="GH"/>
</dbReference>
<dbReference type="GO" id="GO:0005980">
    <property type="term" value="P:glycogen catabolic process"/>
    <property type="evidence" value="ECO:0007669"/>
    <property type="project" value="InterPro"/>
</dbReference>
<comment type="catalytic activity">
    <reaction evidence="1">
        <text>Transfers a segment of a (1-&gt;4)-alpha-D-glucan to a new position in an acceptor, which may be glucose or a (1-&gt;4)-alpha-D-glucan.</text>
        <dbReference type="EC" id="2.4.1.25"/>
    </reaction>
</comment>